<name>A0A6J7KQS9_9ZZZZ</name>
<dbReference type="SUPFAM" id="SSF51735">
    <property type="entry name" value="NAD(P)-binding Rossmann-fold domains"/>
    <property type="match status" value="1"/>
</dbReference>
<dbReference type="EMBL" id="CAFBNL010000070">
    <property type="protein sequence ID" value="CAB4957875.1"/>
    <property type="molecule type" value="Genomic_DNA"/>
</dbReference>
<proteinExistence type="inferred from homology"/>
<comment type="similarity">
    <text evidence="1">Belongs to the NAD(P)-dependent epimerase/dehydratase family.</text>
</comment>
<dbReference type="Pfam" id="PF01370">
    <property type="entry name" value="Epimerase"/>
    <property type="match status" value="1"/>
</dbReference>
<accession>A0A6J7KQS9</accession>
<evidence type="ECO:0000313" key="3">
    <source>
        <dbReference type="EMBL" id="CAB4957875.1"/>
    </source>
</evidence>
<dbReference type="AlphaFoldDB" id="A0A6J7KQS9"/>
<dbReference type="PANTHER" id="PTHR43000">
    <property type="entry name" value="DTDP-D-GLUCOSE 4,6-DEHYDRATASE-RELATED"/>
    <property type="match status" value="1"/>
</dbReference>
<protein>
    <submittedName>
        <fullName evidence="3">Unannotated protein</fullName>
    </submittedName>
</protein>
<organism evidence="3">
    <name type="scientific">freshwater metagenome</name>
    <dbReference type="NCBI Taxonomy" id="449393"/>
    <lineage>
        <taxon>unclassified sequences</taxon>
        <taxon>metagenomes</taxon>
        <taxon>ecological metagenomes</taxon>
    </lineage>
</organism>
<dbReference type="Gene3D" id="3.40.50.720">
    <property type="entry name" value="NAD(P)-binding Rossmann-like Domain"/>
    <property type="match status" value="1"/>
</dbReference>
<gene>
    <name evidence="3" type="ORF">UFOPK3789_01102</name>
</gene>
<sequence length="345" mass="37910">MPEEVQRWSTPPATVLTGATGWLGSALIEHLLASKRKGLRALLRDGEDASHLEQSGVEVVKGDISDKRAVARLFDGIPPGADVIHTAGVIHPKSLSEFTKVNANGTRYMVEVAQSASIRRMVHVSSNSPFGTNPVESETFRNQEPYNPYLGYGASKMQGELAVLAGVEAGLDAVIVRPPWFYGPYQPARQTTFFTMVRTGKFPMFGGGTQRRSMVYVENLIQGVIAAELTIGVSGRGYWIADERPYEVREIVETVRRALTDEGYEVTGKPRSLPVIIANIAESADRALQRLGQYQQQVHVLGEMGHTIACEISAAKAELGYEPEFELYGGMRRSIAWCREQGIEL</sequence>
<evidence type="ECO:0000256" key="1">
    <source>
        <dbReference type="ARBA" id="ARBA00007637"/>
    </source>
</evidence>
<feature type="domain" description="NAD-dependent epimerase/dehydratase" evidence="2">
    <location>
        <begin position="15"/>
        <end position="227"/>
    </location>
</feature>
<evidence type="ECO:0000259" key="2">
    <source>
        <dbReference type="Pfam" id="PF01370"/>
    </source>
</evidence>
<dbReference type="InterPro" id="IPR001509">
    <property type="entry name" value="Epimerase_deHydtase"/>
</dbReference>
<dbReference type="InterPro" id="IPR036291">
    <property type="entry name" value="NAD(P)-bd_dom_sf"/>
</dbReference>
<reference evidence="3" key="1">
    <citation type="submission" date="2020-05" db="EMBL/GenBank/DDBJ databases">
        <authorList>
            <person name="Chiriac C."/>
            <person name="Salcher M."/>
            <person name="Ghai R."/>
            <person name="Kavagutti S V."/>
        </authorList>
    </citation>
    <scope>NUCLEOTIDE SEQUENCE</scope>
</reference>